<keyword evidence="3" id="KW-1185">Reference proteome</keyword>
<dbReference type="InterPro" id="IPR018247">
    <property type="entry name" value="EF_Hand_1_Ca_BS"/>
</dbReference>
<evidence type="ECO:0008006" key="4">
    <source>
        <dbReference type="Google" id="ProtNLM"/>
    </source>
</evidence>
<organism evidence="2 3">
    <name type="scientific">Streptomyces ziwulingensis</name>
    <dbReference type="NCBI Taxonomy" id="1045501"/>
    <lineage>
        <taxon>Bacteria</taxon>
        <taxon>Bacillati</taxon>
        <taxon>Actinomycetota</taxon>
        <taxon>Actinomycetes</taxon>
        <taxon>Kitasatosporales</taxon>
        <taxon>Streptomycetaceae</taxon>
        <taxon>Streptomyces</taxon>
    </lineage>
</organism>
<accession>A0ABP9B6D7</accession>
<feature type="region of interest" description="Disordered" evidence="1">
    <location>
        <begin position="43"/>
        <end position="88"/>
    </location>
</feature>
<evidence type="ECO:0000313" key="3">
    <source>
        <dbReference type="Proteomes" id="UP001501265"/>
    </source>
</evidence>
<dbReference type="PROSITE" id="PS00018">
    <property type="entry name" value="EF_HAND_1"/>
    <property type="match status" value="1"/>
</dbReference>
<dbReference type="EMBL" id="BAABIG010000017">
    <property type="protein sequence ID" value="GAA4791333.1"/>
    <property type="molecule type" value="Genomic_DNA"/>
</dbReference>
<evidence type="ECO:0000313" key="2">
    <source>
        <dbReference type="EMBL" id="GAA4791333.1"/>
    </source>
</evidence>
<reference evidence="3" key="1">
    <citation type="journal article" date="2019" name="Int. J. Syst. Evol. Microbiol.">
        <title>The Global Catalogue of Microorganisms (GCM) 10K type strain sequencing project: providing services to taxonomists for standard genome sequencing and annotation.</title>
        <authorList>
            <consortium name="The Broad Institute Genomics Platform"/>
            <consortium name="The Broad Institute Genome Sequencing Center for Infectious Disease"/>
            <person name="Wu L."/>
            <person name="Ma J."/>
        </authorList>
    </citation>
    <scope>NUCLEOTIDE SEQUENCE [LARGE SCALE GENOMIC DNA]</scope>
    <source>
        <strain evidence="3">JCM 18081</strain>
    </source>
</reference>
<proteinExistence type="predicted"/>
<comment type="caution">
    <text evidence="2">The sequence shown here is derived from an EMBL/GenBank/DDBJ whole genome shotgun (WGS) entry which is preliminary data.</text>
</comment>
<dbReference type="Proteomes" id="UP001501265">
    <property type="component" value="Unassembled WGS sequence"/>
</dbReference>
<protein>
    <recommendedName>
        <fullName evidence="4">EF-hand domain-containing protein</fullName>
    </recommendedName>
</protein>
<feature type="compositionally biased region" description="Basic residues" evidence="1">
    <location>
        <begin position="75"/>
        <end position="88"/>
    </location>
</feature>
<evidence type="ECO:0000256" key="1">
    <source>
        <dbReference type="SAM" id="MobiDB-lite"/>
    </source>
</evidence>
<name>A0ABP9B6D7_9ACTN</name>
<sequence length="88" mass="9245">MGWWQHLSTAVDTDHDGRIGMDDLLAMVDRLPAMTAAVTRIGLIGPPAGATGPRSGSGRKVPRGTAHSPASGAHNRAHLGRVRPKCSR</sequence>
<gene>
    <name evidence="2" type="ORF">GCM10023220_15960</name>
</gene>